<dbReference type="GeneID" id="92374755"/>
<feature type="compositionally biased region" description="Basic residues" evidence="1">
    <location>
        <begin position="210"/>
        <end position="222"/>
    </location>
</feature>
<name>A0A1G4IBE1_TRYEQ</name>
<dbReference type="VEuPathDB" id="TriTrypDB:TEOVI_000081500"/>
<keyword evidence="3" id="KW-1185">Reference proteome</keyword>
<evidence type="ECO:0000313" key="2">
    <source>
        <dbReference type="EMBL" id="SCU69249.1"/>
    </source>
</evidence>
<comment type="caution">
    <text evidence="2">The sequence shown here is derived from an EMBL/GenBank/DDBJ whole genome shotgun (WGS) entry which is preliminary data.</text>
</comment>
<sequence>MSSAERHAVMLQDWLFAWEIIASFSSPRTVCDLETLSRDVHKVIRDSSTGTRLMQRYWNVQYHRLVWGDEDLDIGKRTLHFSLPRASGRKNWKKLYREEYPLWLARTFQGMGSRNNDINEAKVRFQVEPANELLSGEAMESLELTQEETVARRVAKGFVRVEEGSGSGPNSVDRRGRRKSGGSQNRKEKLVAKDPAEGLQREDYKNDRRLQKHRTKHNKGKRGTWDGYADGEFD</sequence>
<evidence type="ECO:0000256" key="1">
    <source>
        <dbReference type="SAM" id="MobiDB-lite"/>
    </source>
</evidence>
<accession>A0A1G4IBE1</accession>
<organism evidence="2 3">
    <name type="scientific">Trypanosoma equiperdum</name>
    <dbReference type="NCBI Taxonomy" id="5694"/>
    <lineage>
        <taxon>Eukaryota</taxon>
        <taxon>Discoba</taxon>
        <taxon>Euglenozoa</taxon>
        <taxon>Kinetoplastea</taxon>
        <taxon>Metakinetoplastina</taxon>
        <taxon>Trypanosomatida</taxon>
        <taxon>Trypanosomatidae</taxon>
        <taxon>Trypanosoma</taxon>
    </lineage>
</organism>
<dbReference type="EMBL" id="CZPT02001188">
    <property type="protein sequence ID" value="SCU69249.1"/>
    <property type="molecule type" value="Genomic_DNA"/>
</dbReference>
<protein>
    <submittedName>
        <fullName evidence="2">Uncharacterized protein</fullName>
    </submittedName>
</protein>
<proteinExistence type="predicted"/>
<reference evidence="2" key="1">
    <citation type="submission" date="2016-09" db="EMBL/GenBank/DDBJ databases">
        <authorList>
            <person name="Hebert L."/>
            <person name="Moumen B."/>
        </authorList>
    </citation>
    <scope>NUCLEOTIDE SEQUENCE [LARGE SCALE GENOMIC DNA]</scope>
    <source>
        <strain evidence="2">OVI</strain>
    </source>
</reference>
<dbReference type="Proteomes" id="UP000195570">
    <property type="component" value="Unassembled WGS sequence"/>
</dbReference>
<dbReference type="AlphaFoldDB" id="A0A1G4IBE1"/>
<dbReference type="RefSeq" id="XP_067080247.1">
    <property type="nucleotide sequence ID" value="XM_067224146.1"/>
</dbReference>
<feature type="region of interest" description="Disordered" evidence="1">
    <location>
        <begin position="161"/>
        <end position="234"/>
    </location>
</feature>
<gene>
    <name evidence="2" type="ORF">TEOVI_000081500</name>
</gene>
<feature type="compositionally biased region" description="Basic and acidic residues" evidence="1">
    <location>
        <begin position="185"/>
        <end position="209"/>
    </location>
</feature>
<evidence type="ECO:0000313" key="3">
    <source>
        <dbReference type="Proteomes" id="UP000195570"/>
    </source>
</evidence>